<organism evidence="5 6">
    <name type="scientific">Bifidobacterium longum</name>
    <dbReference type="NCBI Taxonomy" id="216816"/>
    <lineage>
        <taxon>Bacteria</taxon>
        <taxon>Bacillati</taxon>
        <taxon>Actinomycetota</taxon>
        <taxon>Actinomycetes</taxon>
        <taxon>Bifidobacteriales</taxon>
        <taxon>Bifidobacteriaceae</taxon>
        <taxon>Bifidobacterium</taxon>
    </lineage>
</organism>
<evidence type="ECO:0000313" key="9">
    <source>
        <dbReference type="Proteomes" id="UP000466472"/>
    </source>
</evidence>
<dbReference type="Proteomes" id="UP000460333">
    <property type="component" value="Unassembled WGS sequence"/>
</dbReference>
<dbReference type="RefSeq" id="WP_008783647.1">
    <property type="nucleotide sequence ID" value="NZ_CP013673.1"/>
</dbReference>
<dbReference type="EMBL" id="WXEF01000001">
    <property type="protein sequence ID" value="MZR87906.1"/>
    <property type="molecule type" value="Genomic_DNA"/>
</dbReference>
<dbReference type="Proteomes" id="UP000466472">
    <property type="component" value="Unassembled WGS sequence"/>
</dbReference>
<evidence type="ECO:0000313" key="7">
    <source>
        <dbReference type="Proteomes" id="UP000451234"/>
    </source>
</evidence>
<dbReference type="Proteomes" id="UP000638311">
    <property type="component" value="Unassembled WGS sequence"/>
</dbReference>
<dbReference type="Gene3D" id="3.90.550.20">
    <property type="match status" value="1"/>
</dbReference>
<dbReference type="AlphaFoldDB" id="A0A1D7MRK1"/>
<dbReference type="InterPro" id="IPR008441">
    <property type="entry name" value="AfumC-like_glycosyl_Trfase"/>
</dbReference>
<dbReference type="EMBL" id="WDRV01000022">
    <property type="protein sequence ID" value="KAB7320923.1"/>
    <property type="molecule type" value="Genomic_DNA"/>
</dbReference>
<dbReference type="EMBL" id="NJNR01000011">
    <property type="protein sequence ID" value="RDX09951.1"/>
    <property type="molecule type" value="Genomic_DNA"/>
</dbReference>
<evidence type="ECO:0000313" key="3">
    <source>
        <dbReference type="EMBL" id="MZR87906.1"/>
    </source>
</evidence>
<dbReference type="InterPro" id="IPR029044">
    <property type="entry name" value="Nucleotide-diphossugar_trans"/>
</dbReference>
<reference evidence="5 6" key="1">
    <citation type="journal article" date="2017" name="Anaerobe">
        <title>Quantification, isolation and characterization of Bifidobacterium from the vaginal microbiomes of reproductive aged women.</title>
        <authorList>
            <person name="Freitas A.C."/>
            <person name="Hill J.E."/>
        </authorList>
    </citation>
    <scope>NUCLEOTIDE SEQUENCE [LARGE SCALE GENOMIC DNA]</scope>
    <source>
        <strain evidence="5 6">N6D05</strain>
    </source>
</reference>
<sequence length="338" mass="39662">MGAHNSIRRYLHRIGEEIRSTAEIAKLTSWPAAVETLIAKADIQIMCRNGYAEPPNARRRLIRKHETLLKYFEKRYGDFASGYRYKVNLPAVPEELKGCIWLCWWQGLDHAPRIVQRCVESIREYAGDRRVIVITEDNYRDYVTFPDWMMRKYHEGTIARTHLSDLLRLSLLAQYGGLWLDATFYCAGDIEDCFGQPLFSIKRPEYLHASVAQGYFANYSFGCDADHRWIFAVIRDFLLEYWRTNDFMVDYLFLDYLIVLVQRHCTAVKEAFAAITPNNPQCDDLFKCLGDVFNERHWESLIADTSLFKLTWKQEFPTEINGVETYYGRLLNGNLRRN</sequence>
<evidence type="ECO:0000313" key="5">
    <source>
        <dbReference type="EMBL" id="RDX09951.1"/>
    </source>
</evidence>
<dbReference type="Pfam" id="PF05704">
    <property type="entry name" value="Caps_synth"/>
    <property type="match status" value="1"/>
</dbReference>
<dbReference type="GO" id="GO:0016757">
    <property type="term" value="F:glycosyltransferase activity"/>
    <property type="evidence" value="ECO:0007669"/>
    <property type="project" value="InterPro"/>
</dbReference>
<accession>E5Y0W6</accession>
<accession>A0A1D7MRK1</accession>
<evidence type="ECO:0000313" key="2">
    <source>
        <dbReference type="EMBL" id="KAB7320923.1"/>
    </source>
</evidence>
<dbReference type="SUPFAM" id="SSF53448">
    <property type="entry name" value="Nucleotide-diphospho-sugar transferases"/>
    <property type="match status" value="1"/>
</dbReference>
<dbReference type="EMBL" id="WDTJ01000021">
    <property type="protein sequence ID" value="KAB7234430.1"/>
    <property type="molecule type" value="Genomic_DNA"/>
</dbReference>
<dbReference type="EMBL" id="WXDR01000001">
    <property type="protein sequence ID" value="MZU07628.1"/>
    <property type="molecule type" value="Genomic_DNA"/>
</dbReference>
<protein>
    <submittedName>
        <fullName evidence="5">Polysaccharide biosynthesis protein</fullName>
    </submittedName>
</protein>
<evidence type="ECO:0000313" key="1">
    <source>
        <dbReference type="EMBL" id="KAB7234430.1"/>
    </source>
</evidence>
<gene>
    <name evidence="5" type="ORF">CE169_02970</name>
    <name evidence="2" type="ORF">GBB65_10670</name>
    <name evidence="1" type="ORF">GBC43_10235</name>
    <name evidence="3" type="ORF">GT999_00985</name>
    <name evidence="4" type="ORF">GUA24_00990</name>
</gene>
<reference evidence="7 8" key="2">
    <citation type="journal article" date="2019" name="Nat. Med.">
        <title>A library of human gut bacterial isolates paired with longitudinal multiomics data enables mechanistic microbiome research.</title>
        <authorList>
            <person name="Poyet M."/>
            <person name="Groussin M."/>
            <person name="Gibbons S.M."/>
            <person name="Avila-Pacheco J."/>
            <person name="Jiang X."/>
            <person name="Kearney S.M."/>
            <person name="Perrotta A.R."/>
            <person name="Berdy B."/>
            <person name="Zhao S."/>
            <person name="Lieberman T.D."/>
            <person name="Swanson P.K."/>
            <person name="Smith M."/>
            <person name="Roesemann S."/>
            <person name="Alexander J.E."/>
            <person name="Rich S.A."/>
            <person name="Livny J."/>
            <person name="Vlamakis H."/>
            <person name="Clish C."/>
            <person name="Bullock K."/>
            <person name="Deik A."/>
            <person name="Scott J."/>
            <person name="Pierce K.A."/>
            <person name="Xavier R.J."/>
            <person name="Alm E.J."/>
        </authorList>
    </citation>
    <scope>NUCLEOTIDE SEQUENCE</scope>
    <source>
        <strain evidence="1 8">BIOML-A118</strain>
        <strain evidence="3 9">BIOML-A395</strain>
        <strain evidence="4">BIOML-A409</strain>
        <strain evidence="2 7">BIOML-A75</strain>
    </source>
</reference>
<dbReference type="Proteomes" id="UP000451234">
    <property type="component" value="Unassembled WGS sequence"/>
</dbReference>
<evidence type="ECO:0000313" key="4">
    <source>
        <dbReference type="EMBL" id="MZU07628.1"/>
    </source>
</evidence>
<evidence type="ECO:0000313" key="6">
    <source>
        <dbReference type="Proteomes" id="UP000257074"/>
    </source>
</evidence>
<comment type="caution">
    <text evidence="5">The sequence shown here is derived from an EMBL/GenBank/DDBJ whole genome shotgun (WGS) entry which is preliminary data.</text>
</comment>
<name>A0A1D7MRK1_BIFLN</name>
<evidence type="ECO:0000313" key="8">
    <source>
        <dbReference type="Proteomes" id="UP000460333"/>
    </source>
</evidence>
<proteinExistence type="predicted"/>
<dbReference type="Proteomes" id="UP000257074">
    <property type="component" value="Unassembled WGS sequence"/>
</dbReference>